<accession>A0A1R4GV85</accession>
<dbReference type="EMBL" id="FUHW01000046">
    <property type="protein sequence ID" value="SJM71963.1"/>
    <property type="molecule type" value="Genomic_DNA"/>
</dbReference>
<dbReference type="PRINTS" id="PR00111">
    <property type="entry name" value="ABHYDROLASE"/>
</dbReference>
<evidence type="ECO:0000259" key="1">
    <source>
        <dbReference type="Pfam" id="PF00561"/>
    </source>
</evidence>
<dbReference type="AlphaFoldDB" id="A0A1R4GV85"/>
<dbReference type="RefSeq" id="WP_087000718.1">
    <property type="nucleotide sequence ID" value="NZ_FUHW01000046.1"/>
</dbReference>
<dbReference type="SUPFAM" id="SSF53474">
    <property type="entry name" value="alpha/beta-Hydrolases"/>
    <property type="match status" value="1"/>
</dbReference>
<dbReference type="PRINTS" id="PR00412">
    <property type="entry name" value="EPOXHYDRLASE"/>
</dbReference>
<dbReference type="Pfam" id="PF00561">
    <property type="entry name" value="Abhydrolase_1"/>
    <property type="match status" value="1"/>
</dbReference>
<dbReference type="PANTHER" id="PTHR43798:SF33">
    <property type="entry name" value="HYDROLASE, PUTATIVE (AFU_ORTHOLOGUE AFUA_2G14860)-RELATED"/>
    <property type="match status" value="1"/>
</dbReference>
<dbReference type="GO" id="GO:0016787">
    <property type="term" value="F:hydrolase activity"/>
    <property type="evidence" value="ECO:0007669"/>
    <property type="project" value="UniProtKB-KW"/>
</dbReference>
<dbReference type="Gene3D" id="3.40.50.1820">
    <property type="entry name" value="alpha/beta hydrolase"/>
    <property type="match status" value="1"/>
</dbReference>
<dbReference type="InterPro" id="IPR000639">
    <property type="entry name" value="Epox_hydrolase-like"/>
</dbReference>
<keyword evidence="2" id="KW-0378">Hydrolase</keyword>
<dbReference type="InterPro" id="IPR000073">
    <property type="entry name" value="AB_hydrolase_1"/>
</dbReference>
<feature type="domain" description="AB hydrolase-1" evidence="1">
    <location>
        <begin position="36"/>
        <end position="278"/>
    </location>
</feature>
<proteinExistence type="predicted"/>
<dbReference type="InterPro" id="IPR050266">
    <property type="entry name" value="AB_hydrolase_sf"/>
</dbReference>
<protein>
    <submittedName>
        <fullName evidence="2">Hydrolase</fullName>
    </submittedName>
</protein>
<evidence type="ECO:0000313" key="2">
    <source>
        <dbReference type="EMBL" id="SJM71963.1"/>
    </source>
</evidence>
<evidence type="ECO:0000313" key="3">
    <source>
        <dbReference type="Proteomes" id="UP000195913"/>
    </source>
</evidence>
<keyword evidence="3" id="KW-1185">Reference proteome</keyword>
<dbReference type="PANTHER" id="PTHR43798">
    <property type="entry name" value="MONOACYLGLYCEROL LIPASE"/>
    <property type="match status" value="1"/>
</dbReference>
<gene>
    <name evidence="2" type="ORF">FM101_14085</name>
</gene>
<dbReference type="InterPro" id="IPR029058">
    <property type="entry name" value="AB_hydrolase_fold"/>
</dbReference>
<reference evidence="2 3" key="1">
    <citation type="submission" date="2017-02" db="EMBL/GenBank/DDBJ databases">
        <authorList>
            <person name="Peterson S.W."/>
        </authorList>
    </citation>
    <scope>NUCLEOTIDE SEQUENCE [LARGE SCALE GENOMIC DNA]</scope>
    <source>
        <strain evidence="2 3">B Ar 00.02</strain>
    </source>
</reference>
<sequence length="303" mass="32709">MNSPTDYRPPWVTHHHHLGSDLSVRTYPSHGPSHGIILAIHGFRGDHHGLDLLVRQLPEYTIIVPDLPGFGDSTAFTHARHDAVTYAGVIDTLRTDLGIPASALLLGHSFGSIVAAGYLAAHPGSFASLILINPICEPALEGRQALFSRLAAGYYAAGRLLPERWGLAILRNRLIVDLMSATMGTSGDARTQAYVVDQHRRYFSKFATRASLQEAFASSITDTVRDVAATVQEPTLLIVGEVDDLGSVPGQYSLAATFPQAWIEIIAGVGHLIHYERPRTAARLISNFVDARTTAGPAGRPAR</sequence>
<dbReference type="GO" id="GO:0016020">
    <property type="term" value="C:membrane"/>
    <property type="evidence" value="ECO:0007669"/>
    <property type="project" value="TreeGrafter"/>
</dbReference>
<organism evidence="2 3">
    <name type="scientific">Arthrobacter rhombi</name>
    <dbReference type="NCBI Taxonomy" id="71253"/>
    <lineage>
        <taxon>Bacteria</taxon>
        <taxon>Bacillati</taxon>
        <taxon>Actinomycetota</taxon>
        <taxon>Actinomycetes</taxon>
        <taxon>Micrococcales</taxon>
        <taxon>Micrococcaceae</taxon>
        <taxon>Arthrobacter</taxon>
    </lineage>
</organism>
<name>A0A1R4GV85_9MICC</name>
<dbReference type="Proteomes" id="UP000195913">
    <property type="component" value="Unassembled WGS sequence"/>
</dbReference>